<dbReference type="InterPro" id="IPR011009">
    <property type="entry name" value="Kinase-like_dom_sf"/>
</dbReference>
<evidence type="ECO:0000313" key="10">
    <source>
        <dbReference type="EMBL" id="QBX55639.1"/>
    </source>
</evidence>
<dbReference type="AlphaFoldDB" id="A0A4P7IEH0"/>
<keyword evidence="8" id="KW-0812">Transmembrane</keyword>
<keyword evidence="4" id="KW-0547">Nucleotide-binding</keyword>
<evidence type="ECO:0000256" key="4">
    <source>
        <dbReference type="ARBA" id="ARBA00022741"/>
    </source>
</evidence>
<gene>
    <name evidence="10" type="ORF">EXE58_09365</name>
</gene>
<dbReference type="GO" id="GO:0005524">
    <property type="term" value="F:ATP binding"/>
    <property type="evidence" value="ECO:0007669"/>
    <property type="project" value="UniProtKB-KW"/>
</dbReference>
<keyword evidence="11" id="KW-1185">Reference proteome</keyword>
<proteinExistence type="predicted"/>
<name>A0A4P7IEH0_9ACTN</name>
<evidence type="ECO:0000256" key="2">
    <source>
        <dbReference type="ARBA" id="ARBA00022527"/>
    </source>
</evidence>
<dbReference type="OrthoDB" id="9762169at2"/>
<organism evidence="10 11">
    <name type="scientific">Nocardioides seonyuensis</name>
    <dbReference type="NCBI Taxonomy" id="2518371"/>
    <lineage>
        <taxon>Bacteria</taxon>
        <taxon>Bacillati</taxon>
        <taxon>Actinomycetota</taxon>
        <taxon>Actinomycetes</taxon>
        <taxon>Propionibacteriales</taxon>
        <taxon>Nocardioidaceae</taxon>
        <taxon>Nocardioides</taxon>
    </lineage>
</organism>
<dbReference type="InterPro" id="IPR000719">
    <property type="entry name" value="Prot_kinase_dom"/>
</dbReference>
<protein>
    <recommendedName>
        <fullName evidence="1">non-specific serine/threonine protein kinase</fullName>
        <ecNumber evidence="1">2.7.11.1</ecNumber>
    </recommendedName>
</protein>
<dbReference type="Proteomes" id="UP000294853">
    <property type="component" value="Chromosome"/>
</dbReference>
<evidence type="ECO:0000256" key="5">
    <source>
        <dbReference type="ARBA" id="ARBA00022777"/>
    </source>
</evidence>
<dbReference type="Gene3D" id="1.10.510.10">
    <property type="entry name" value="Transferase(Phosphotransferase) domain 1"/>
    <property type="match status" value="1"/>
</dbReference>
<dbReference type="EC" id="2.7.11.1" evidence="1"/>
<dbReference type="PROSITE" id="PS50011">
    <property type="entry name" value="PROTEIN_KINASE_DOM"/>
    <property type="match status" value="1"/>
</dbReference>
<evidence type="ECO:0000256" key="7">
    <source>
        <dbReference type="SAM" id="MobiDB-lite"/>
    </source>
</evidence>
<evidence type="ECO:0000256" key="3">
    <source>
        <dbReference type="ARBA" id="ARBA00022679"/>
    </source>
</evidence>
<sequence>MSVARISDTRERPRRLRVADQPIPGANLGTTLDLQGPPPIDLALDLVDQVARGLAEEHARWRVHGDVRPANVHLYDNGRGLYARLSAPTPGPGTSLDAWHFAAPELRAGHAPTAASDVYALGCLLWVVLSGRSPHEGGTILGPRDSLLVGDSLQAASVNHVLACALADDPARRYPAAGAFSDDLRIARGLAGSPGSIAVARHQVVVPVPGIPRPVWAALSLLLTGLAVLGWLMLTGLGS</sequence>
<dbReference type="KEGG" id="nsn:EXE58_09365"/>
<accession>A0A4P7IEH0</accession>
<feature type="region of interest" description="Disordered" evidence="7">
    <location>
        <begin position="1"/>
        <end position="22"/>
    </location>
</feature>
<reference evidence="10 11" key="1">
    <citation type="submission" date="2019-03" db="EMBL/GenBank/DDBJ databases">
        <title>Three New Species of Nocardioides, Nocardioides euryhalodurans sp. nov., Nocardioides seonyuensis sp. nov. and Nocardioides eburneoflavus sp. nov. Iolated from Soil.</title>
        <authorList>
            <person name="Roh S.G."/>
            <person name="Lee C."/>
            <person name="Kim M.-K."/>
            <person name="Kim S.B."/>
        </authorList>
    </citation>
    <scope>NUCLEOTIDE SEQUENCE [LARGE SCALE GENOMIC DNA]</scope>
    <source>
        <strain evidence="10 11">MMS17-SY207-3</strain>
    </source>
</reference>
<keyword evidence="8" id="KW-0472">Membrane</keyword>
<keyword evidence="2" id="KW-0723">Serine/threonine-protein kinase</keyword>
<evidence type="ECO:0000313" key="11">
    <source>
        <dbReference type="Proteomes" id="UP000294853"/>
    </source>
</evidence>
<feature type="domain" description="Protein kinase" evidence="9">
    <location>
        <begin position="1"/>
        <end position="186"/>
    </location>
</feature>
<evidence type="ECO:0000259" key="9">
    <source>
        <dbReference type="PROSITE" id="PS50011"/>
    </source>
</evidence>
<keyword evidence="8" id="KW-1133">Transmembrane helix</keyword>
<dbReference type="GO" id="GO:0004674">
    <property type="term" value="F:protein serine/threonine kinase activity"/>
    <property type="evidence" value="ECO:0007669"/>
    <property type="project" value="UniProtKB-KW"/>
</dbReference>
<dbReference type="SUPFAM" id="SSF56112">
    <property type="entry name" value="Protein kinase-like (PK-like)"/>
    <property type="match status" value="1"/>
</dbReference>
<dbReference type="PANTHER" id="PTHR43289">
    <property type="entry name" value="MITOGEN-ACTIVATED PROTEIN KINASE KINASE KINASE 20-RELATED"/>
    <property type="match status" value="1"/>
</dbReference>
<dbReference type="PANTHER" id="PTHR43289:SF6">
    <property type="entry name" value="SERINE_THREONINE-PROTEIN KINASE NEKL-3"/>
    <property type="match status" value="1"/>
</dbReference>
<keyword evidence="3" id="KW-0808">Transferase</keyword>
<keyword evidence="5" id="KW-0418">Kinase</keyword>
<keyword evidence="6" id="KW-0067">ATP-binding</keyword>
<evidence type="ECO:0000256" key="1">
    <source>
        <dbReference type="ARBA" id="ARBA00012513"/>
    </source>
</evidence>
<dbReference type="EMBL" id="CP038436">
    <property type="protein sequence ID" value="QBX55639.1"/>
    <property type="molecule type" value="Genomic_DNA"/>
</dbReference>
<evidence type="ECO:0000256" key="6">
    <source>
        <dbReference type="ARBA" id="ARBA00022840"/>
    </source>
</evidence>
<evidence type="ECO:0000256" key="8">
    <source>
        <dbReference type="SAM" id="Phobius"/>
    </source>
</evidence>
<feature type="transmembrane region" description="Helical" evidence="8">
    <location>
        <begin position="215"/>
        <end position="234"/>
    </location>
</feature>